<evidence type="ECO:0000313" key="2">
    <source>
        <dbReference type="Proteomes" id="UP000000768"/>
    </source>
</evidence>
<protein>
    <submittedName>
        <fullName evidence="1">Uncharacterized protein</fullName>
    </submittedName>
</protein>
<sequence>MVLALPLSSMEKFLKHTITQALWLFAIFLLASSSVLHARVISGQTREDYDTRSTTMTTMTAASNIIGSGGQLYGGKCIKATYWYLCLNNMVYYGTLDECLVNYMG</sequence>
<reference evidence="1 2" key="1">
    <citation type="journal article" date="2009" name="Nature">
        <title>The Sorghum bicolor genome and the diversification of grasses.</title>
        <authorList>
            <person name="Paterson A.H."/>
            <person name="Bowers J.E."/>
            <person name="Bruggmann R."/>
            <person name="Dubchak I."/>
            <person name="Grimwood J."/>
            <person name="Gundlach H."/>
            <person name="Haberer G."/>
            <person name="Hellsten U."/>
            <person name="Mitros T."/>
            <person name="Poliakov A."/>
            <person name="Schmutz J."/>
            <person name="Spannagl M."/>
            <person name="Tang H."/>
            <person name="Wang X."/>
            <person name="Wicker T."/>
            <person name="Bharti A.K."/>
            <person name="Chapman J."/>
            <person name="Feltus F.A."/>
            <person name="Gowik U."/>
            <person name="Grigoriev I.V."/>
            <person name="Lyons E."/>
            <person name="Maher C.A."/>
            <person name="Martis M."/>
            <person name="Narechania A."/>
            <person name="Otillar R.P."/>
            <person name="Penning B.W."/>
            <person name="Salamov A.A."/>
            <person name="Wang Y."/>
            <person name="Zhang L."/>
            <person name="Carpita N.C."/>
            <person name="Freeling M."/>
            <person name="Gingle A.R."/>
            <person name="Hash C.T."/>
            <person name="Keller B."/>
            <person name="Klein P."/>
            <person name="Kresovich S."/>
            <person name="McCann M.C."/>
            <person name="Ming R."/>
            <person name="Peterson D.G."/>
            <person name="Mehboob-ur-Rahman"/>
            <person name="Ware D."/>
            <person name="Westhoff P."/>
            <person name="Mayer K.F."/>
            <person name="Messing J."/>
            <person name="Rokhsar D.S."/>
        </authorList>
    </citation>
    <scope>NUCLEOTIDE SEQUENCE [LARGE SCALE GENOMIC DNA]</scope>
    <source>
        <strain evidence="2">cv. BTx623</strain>
    </source>
</reference>
<gene>
    <name evidence="1" type="ORF">SORBI_3007G040700</name>
</gene>
<dbReference type="InParanoid" id="A0A1B6PFM4"/>
<name>A0A1B6PFM4_SORBI</name>
<organism evidence="1 2">
    <name type="scientific">Sorghum bicolor</name>
    <name type="common">Sorghum</name>
    <name type="synonym">Sorghum vulgare</name>
    <dbReference type="NCBI Taxonomy" id="4558"/>
    <lineage>
        <taxon>Eukaryota</taxon>
        <taxon>Viridiplantae</taxon>
        <taxon>Streptophyta</taxon>
        <taxon>Embryophyta</taxon>
        <taxon>Tracheophyta</taxon>
        <taxon>Spermatophyta</taxon>
        <taxon>Magnoliopsida</taxon>
        <taxon>Liliopsida</taxon>
        <taxon>Poales</taxon>
        <taxon>Poaceae</taxon>
        <taxon>PACMAD clade</taxon>
        <taxon>Panicoideae</taxon>
        <taxon>Andropogonodae</taxon>
        <taxon>Andropogoneae</taxon>
        <taxon>Sorghinae</taxon>
        <taxon>Sorghum</taxon>
    </lineage>
</organism>
<dbReference type="EMBL" id="CM000766">
    <property type="protein sequence ID" value="KXG24427.1"/>
    <property type="molecule type" value="Genomic_DNA"/>
</dbReference>
<accession>A0A1B6PFM4</accession>
<dbReference type="InterPro" id="IPR009540">
    <property type="entry name" value="BAP"/>
</dbReference>
<dbReference type="Pfam" id="PF06639">
    <property type="entry name" value="BAP"/>
    <property type="match status" value="1"/>
</dbReference>
<evidence type="ECO:0000313" key="1">
    <source>
        <dbReference type="EMBL" id="KXG24427.1"/>
    </source>
</evidence>
<dbReference type="AlphaFoldDB" id="A0A1B6PFM4"/>
<dbReference type="Proteomes" id="UP000000768">
    <property type="component" value="Chromosome 7"/>
</dbReference>
<keyword evidence="2" id="KW-1185">Reference proteome</keyword>
<proteinExistence type="predicted"/>
<dbReference type="OMA" id="ATYWYLC"/>
<dbReference type="Gramene" id="KXG24427">
    <property type="protein sequence ID" value="KXG24427"/>
    <property type="gene ID" value="SORBI_3007G040700"/>
</dbReference>
<reference evidence="2" key="2">
    <citation type="journal article" date="2018" name="Plant J.">
        <title>The Sorghum bicolor reference genome: improved assembly, gene annotations, a transcriptome atlas, and signatures of genome organization.</title>
        <authorList>
            <person name="McCormick R.F."/>
            <person name="Truong S.K."/>
            <person name="Sreedasyam A."/>
            <person name="Jenkins J."/>
            <person name="Shu S."/>
            <person name="Sims D."/>
            <person name="Kennedy M."/>
            <person name="Amirebrahimi M."/>
            <person name="Weers B.D."/>
            <person name="McKinley B."/>
            <person name="Mattison A."/>
            <person name="Morishige D.T."/>
            <person name="Grimwood J."/>
            <person name="Schmutz J."/>
            <person name="Mullet J.E."/>
        </authorList>
    </citation>
    <scope>NUCLEOTIDE SEQUENCE [LARGE SCALE GENOMIC DNA]</scope>
    <source>
        <strain evidence="2">cv. BTx623</strain>
    </source>
</reference>